<gene>
    <name evidence="2" type="ORF">GOODEAATRI_034452</name>
</gene>
<keyword evidence="1" id="KW-1133">Transmembrane helix</keyword>
<evidence type="ECO:0000313" key="3">
    <source>
        <dbReference type="Proteomes" id="UP001476798"/>
    </source>
</evidence>
<evidence type="ECO:0000313" key="2">
    <source>
        <dbReference type="EMBL" id="MEQ2180291.1"/>
    </source>
</evidence>
<proteinExistence type="predicted"/>
<reference evidence="2 3" key="1">
    <citation type="submission" date="2021-06" db="EMBL/GenBank/DDBJ databases">
        <authorList>
            <person name="Palmer J.M."/>
        </authorList>
    </citation>
    <scope>NUCLEOTIDE SEQUENCE [LARGE SCALE GENOMIC DNA]</scope>
    <source>
        <strain evidence="2 3">GA_2019</strain>
        <tissue evidence="2">Muscle</tissue>
    </source>
</reference>
<organism evidence="2 3">
    <name type="scientific">Goodea atripinnis</name>
    <dbReference type="NCBI Taxonomy" id="208336"/>
    <lineage>
        <taxon>Eukaryota</taxon>
        <taxon>Metazoa</taxon>
        <taxon>Chordata</taxon>
        <taxon>Craniata</taxon>
        <taxon>Vertebrata</taxon>
        <taxon>Euteleostomi</taxon>
        <taxon>Actinopterygii</taxon>
        <taxon>Neopterygii</taxon>
        <taxon>Teleostei</taxon>
        <taxon>Neoteleostei</taxon>
        <taxon>Acanthomorphata</taxon>
        <taxon>Ovalentaria</taxon>
        <taxon>Atherinomorphae</taxon>
        <taxon>Cyprinodontiformes</taxon>
        <taxon>Goodeidae</taxon>
        <taxon>Goodea</taxon>
    </lineage>
</organism>
<keyword evidence="1" id="KW-0472">Membrane</keyword>
<keyword evidence="1" id="KW-0812">Transmembrane</keyword>
<evidence type="ECO:0000256" key="1">
    <source>
        <dbReference type="SAM" id="Phobius"/>
    </source>
</evidence>
<dbReference type="EMBL" id="JAHRIO010068887">
    <property type="protein sequence ID" value="MEQ2180291.1"/>
    <property type="molecule type" value="Genomic_DNA"/>
</dbReference>
<feature type="non-terminal residue" evidence="2">
    <location>
        <position position="1"/>
    </location>
</feature>
<dbReference type="Proteomes" id="UP001476798">
    <property type="component" value="Unassembled WGS sequence"/>
</dbReference>
<feature type="transmembrane region" description="Helical" evidence="1">
    <location>
        <begin position="13"/>
        <end position="34"/>
    </location>
</feature>
<name>A0ABV0PA35_9TELE</name>
<keyword evidence="3" id="KW-1185">Reference proteome</keyword>
<comment type="caution">
    <text evidence="2">The sequence shown here is derived from an EMBL/GenBank/DDBJ whole genome shotgun (WGS) entry which is preliminary data.</text>
</comment>
<protein>
    <submittedName>
        <fullName evidence="2">Uncharacterized protein</fullName>
    </submittedName>
</protein>
<sequence length="111" mass="11709">VQFTLRPPSAPPLSPFVSFSILFFVALSVGASAVTPSPIISLRSLHSDPPGVLPIHPDPPVPVLNSDSQDLGSEAALSGKQWRACDLTFVLLAAVSFPARLGHVSACPRWL</sequence>
<accession>A0ABV0PA35</accession>